<dbReference type="Proteomes" id="UP000231449">
    <property type="component" value="Unassembled WGS sequence"/>
</dbReference>
<evidence type="ECO:0000256" key="3">
    <source>
        <dbReference type="ARBA" id="ARBA00023172"/>
    </source>
</evidence>
<evidence type="ECO:0000313" key="5">
    <source>
        <dbReference type="Proteomes" id="UP000231449"/>
    </source>
</evidence>
<evidence type="ECO:0000256" key="2">
    <source>
        <dbReference type="ARBA" id="ARBA00023125"/>
    </source>
</evidence>
<gene>
    <name evidence="4" type="ORF">COZ66_00345</name>
</gene>
<dbReference type="InterPro" id="IPR036397">
    <property type="entry name" value="RNaseH_sf"/>
</dbReference>
<protein>
    <submittedName>
        <fullName evidence="4">Transposase</fullName>
    </submittedName>
</protein>
<evidence type="ECO:0000256" key="1">
    <source>
        <dbReference type="ARBA" id="ARBA00022578"/>
    </source>
</evidence>
<reference evidence="5" key="1">
    <citation type="submission" date="2017-09" db="EMBL/GenBank/DDBJ databases">
        <title>Depth-based differentiation of microbial function through sediment-hosted aquifers and enrichment of novel symbionts in the deep terrestrial subsurface.</title>
        <authorList>
            <person name="Probst A.J."/>
            <person name="Ladd B."/>
            <person name="Jarett J.K."/>
            <person name="Geller-Mcgrath D.E."/>
            <person name="Sieber C.M.K."/>
            <person name="Emerson J.B."/>
            <person name="Anantharaman K."/>
            <person name="Thomas B.C."/>
            <person name="Malmstrom R."/>
            <person name="Stieglmeier M."/>
            <person name="Klingl A."/>
            <person name="Woyke T."/>
            <person name="Ryan C.M."/>
            <person name="Banfield J.F."/>
        </authorList>
    </citation>
    <scope>NUCLEOTIDE SEQUENCE [LARGE SCALE GENOMIC DNA]</scope>
</reference>
<evidence type="ECO:0000313" key="4">
    <source>
        <dbReference type="EMBL" id="PIX28267.1"/>
    </source>
</evidence>
<dbReference type="EMBL" id="PFIH01000010">
    <property type="protein sequence ID" value="PIX28267.1"/>
    <property type="molecule type" value="Genomic_DNA"/>
</dbReference>
<comment type="caution">
    <text evidence="4">The sequence shown here is derived from an EMBL/GenBank/DDBJ whole genome shotgun (WGS) entry which is preliminary data.</text>
</comment>
<keyword evidence="3" id="KW-0233">DNA recombination</keyword>
<proteinExistence type="predicted"/>
<name>A0A2H9N338_HUBC1</name>
<sequence>MHVGAIKTEEIQLYCNCCKNPTIYQSDELSLLVPQYGNFGYDVMEYIGRAIFQRYRTEDEVVKELSSLNVPISKSEVGYLGRKFIVYLAIAHKNIVSKLKFHMQMKGGYILHLDGTNEGASPHLLSVLDELSQFVLASIKIPTENAELIILLLEEIKRRFGVPIAIVSDMGKGIRSAVNQVFPGVLFFICHFHFLRDIGKDLLEEHYAIIRNLLKKYGISTRLRYRLAQYDEKINKEDIEIQFSKITELKNLTEKLDECQIITVCYTLIQWALDGKNKGNGYGFPFDRPHFEFYTRLCRIHDILENYNNEHEKITSKARKIVQKLLNDIEPLLYNKKGITTSQDIKEKISVFDSLRQSMRITLDDSKKGINDNGEEIDIKTIEENMKEFRNWLIKEKDCKKNSAYKKMLEQIDKYWLNLFADPITLKIPTGEIITVQPQRTNNIMEQFFRGFRRSERRKSGNNSICKRLQTMIAETPLVKNLENTEYMNILLDGKSSLKECFSEIQHKIMLEEFETANYNDEKIPTKIKKAIRDKDIPSIFLNLAQKYFDSKSNRILV</sequence>
<dbReference type="GO" id="GO:0003677">
    <property type="term" value="F:DNA binding"/>
    <property type="evidence" value="ECO:0007669"/>
    <property type="project" value="UniProtKB-KW"/>
</dbReference>
<keyword evidence="1" id="KW-0815">Transposition</keyword>
<dbReference type="InterPro" id="IPR001207">
    <property type="entry name" value="Transposase_mutator"/>
</dbReference>
<dbReference type="GO" id="GO:0004803">
    <property type="term" value="F:transposase activity"/>
    <property type="evidence" value="ECO:0007669"/>
    <property type="project" value="InterPro"/>
</dbReference>
<dbReference type="Gene3D" id="3.30.420.10">
    <property type="entry name" value="Ribonuclease H-like superfamily/Ribonuclease H"/>
    <property type="match status" value="1"/>
</dbReference>
<keyword evidence="2" id="KW-0238">DNA-binding</keyword>
<feature type="non-terminal residue" evidence="4">
    <location>
        <position position="558"/>
    </location>
</feature>
<accession>A0A2H9N338</accession>
<organism evidence="4 5">
    <name type="scientific">Huberarchaeum crystalense</name>
    <dbReference type="NCBI Taxonomy" id="2014257"/>
    <lineage>
        <taxon>Archaea</taxon>
        <taxon>Candidatus Huberarchaeota</taxon>
        <taxon>Candidatus Huberarchaeia</taxon>
        <taxon>Candidatus Huberarchaeales</taxon>
        <taxon>Candidatus Huberarchaeaceae</taxon>
        <taxon>Candidatus Huberarchaeum</taxon>
    </lineage>
</organism>
<dbReference type="AlphaFoldDB" id="A0A2H9N338"/>
<dbReference type="GO" id="GO:0006313">
    <property type="term" value="P:DNA transposition"/>
    <property type="evidence" value="ECO:0007669"/>
    <property type="project" value="InterPro"/>
</dbReference>
<dbReference type="Pfam" id="PF00872">
    <property type="entry name" value="Transposase_mut"/>
    <property type="match status" value="1"/>
</dbReference>